<keyword evidence="5 12" id="KW-0812">Transmembrane</keyword>
<accession>A0A1I7SAC7</accession>
<dbReference type="WBParaSite" id="BXY_0997400.1">
    <property type="protein sequence ID" value="BXY_0997400.1"/>
    <property type="gene ID" value="BXY_0997400"/>
</dbReference>
<name>A0A1I7SAC7_BURXY</name>
<feature type="transmembrane region" description="Helical" evidence="12">
    <location>
        <begin position="315"/>
        <end position="336"/>
    </location>
</feature>
<dbReference type="GO" id="GO:0005243">
    <property type="term" value="F:gap junction channel activity"/>
    <property type="evidence" value="ECO:0007669"/>
    <property type="project" value="TreeGrafter"/>
</dbReference>
<evidence type="ECO:0000256" key="8">
    <source>
        <dbReference type="ARBA" id="ARBA00022989"/>
    </source>
</evidence>
<evidence type="ECO:0000256" key="3">
    <source>
        <dbReference type="ARBA" id="ARBA00022448"/>
    </source>
</evidence>
<dbReference type="Pfam" id="PF00876">
    <property type="entry name" value="Innexin"/>
    <property type="match status" value="1"/>
</dbReference>
<reference evidence="15" key="2">
    <citation type="submission" date="2020-08" db="EMBL/GenBank/DDBJ databases">
        <authorList>
            <person name="Kikuchi T."/>
        </authorList>
    </citation>
    <scope>NUCLEOTIDE SEQUENCE</scope>
    <source>
        <strain evidence="14">Ka4C1</strain>
    </source>
</reference>
<feature type="transmembrane region" description="Helical" evidence="12">
    <location>
        <begin position="137"/>
        <end position="159"/>
    </location>
</feature>
<keyword evidence="6" id="KW-0303">Gap junction</keyword>
<dbReference type="eggNOG" id="KOG3883">
    <property type="taxonomic scope" value="Eukaryota"/>
</dbReference>
<evidence type="ECO:0000313" key="16">
    <source>
        <dbReference type="Proteomes" id="UP000095284"/>
    </source>
</evidence>
<sequence length="472" mass="54718">MSRLSEENEALILRTKKTWMGISLPGGESSFMSLTKMLGIPFLDDAVSRIFKPQTFDDPIDRLNYFITASLLAFFAIMVSAKQYVGAPIQCWMPMEFKGGWEQYAEDYCFIQNTYYVPMEEEIPQEISDRDERQFGYYQWVPVVLALQAFMFYIPNWIWKTLHQQSGLDLGTAISDAQNIRAMKCKDKQEEFCKLSSYLSESLEINNPRPMPRSVFCLRLGRSLGSYVSMLYLLTKFLYLVNVFGQFVLLNNFIGRGFHLWGWTALQTLWSGDEWTDSPVFPRVSMCDFRVRRLANMHRYTVQCVLMINMFNEKIYLFIWFWFMFVAISTIINFFYCFSQMVPSRARENTVKQMLSREDYQDLMNNPAASRVISNFVSNGLRPDGVLLLRFIEGHAGAIVAKDICNRLFKNYLECLQVDIAKRQFLGPPGSHSTKSTSPGVEETYGDRTLPDYQEKLLQPDSSFGLGKPKYV</sequence>
<keyword evidence="7" id="KW-0965">Cell junction</keyword>
<organism evidence="16 18">
    <name type="scientific">Bursaphelenchus xylophilus</name>
    <name type="common">Pinewood nematode worm</name>
    <name type="synonym">Aphelenchoides xylophilus</name>
    <dbReference type="NCBI Taxonomy" id="6326"/>
    <lineage>
        <taxon>Eukaryota</taxon>
        <taxon>Metazoa</taxon>
        <taxon>Ecdysozoa</taxon>
        <taxon>Nematoda</taxon>
        <taxon>Chromadorea</taxon>
        <taxon>Rhabditida</taxon>
        <taxon>Tylenchina</taxon>
        <taxon>Tylenchomorpha</taxon>
        <taxon>Aphelenchoidea</taxon>
        <taxon>Aphelenchoididae</taxon>
        <taxon>Bursaphelenchus</taxon>
    </lineage>
</organism>
<evidence type="ECO:0000256" key="12">
    <source>
        <dbReference type="RuleBase" id="RU010713"/>
    </source>
</evidence>
<dbReference type="GO" id="GO:0034220">
    <property type="term" value="P:monoatomic ion transmembrane transport"/>
    <property type="evidence" value="ECO:0007669"/>
    <property type="project" value="UniProtKB-KW"/>
</dbReference>
<keyword evidence="3 12" id="KW-0813">Transport</keyword>
<dbReference type="GO" id="GO:0005886">
    <property type="term" value="C:plasma membrane"/>
    <property type="evidence" value="ECO:0007669"/>
    <property type="project" value="UniProtKB-SubCell"/>
</dbReference>
<feature type="transmembrane region" description="Helical" evidence="12">
    <location>
        <begin position="230"/>
        <end position="250"/>
    </location>
</feature>
<gene>
    <name evidence="12" type="primary">inx</name>
    <name evidence="14" type="ORF">BXYJ_LOCUS1325</name>
</gene>
<keyword evidence="9 12" id="KW-0406">Ion transport</keyword>
<evidence type="ECO:0000313" key="17">
    <source>
        <dbReference type="Proteomes" id="UP000659654"/>
    </source>
</evidence>
<evidence type="ECO:0000256" key="7">
    <source>
        <dbReference type="ARBA" id="ARBA00022949"/>
    </source>
</evidence>
<dbReference type="EMBL" id="CAJFCV020000001">
    <property type="protein sequence ID" value="CAG9084065.1"/>
    <property type="molecule type" value="Genomic_DNA"/>
</dbReference>
<evidence type="ECO:0000256" key="1">
    <source>
        <dbReference type="ARBA" id="ARBA00004610"/>
    </source>
</evidence>
<keyword evidence="4" id="KW-1003">Cell membrane</keyword>
<dbReference type="AlphaFoldDB" id="A0A1I7SAC7"/>
<dbReference type="Proteomes" id="UP000659654">
    <property type="component" value="Unassembled WGS sequence"/>
</dbReference>
<evidence type="ECO:0000313" key="15">
    <source>
        <dbReference type="EMBL" id="CAG9084065.1"/>
    </source>
</evidence>
<dbReference type="PANTHER" id="PTHR11893:SF20">
    <property type="entry name" value="INNEXIN-3"/>
    <property type="match status" value="1"/>
</dbReference>
<dbReference type="GO" id="GO:0005921">
    <property type="term" value="C:gap junction"/>
    <property type="evidence" value="ECO:0007669"/>
    <property type="project" value="UniProtKB-SubCell"/>
</dbReference>
<evidence type="ECO:0000256" key="2">
    <source>
        <dbReference type="ARBA" id="ARBA00004651"/>
    </source>
</evidence>
<dbReference type="OrthoDB" id="5867527at2759"/>
<evidence type="ECO:0000256" key="11">
    <source>
        <dbReference type="ARBA" id="ARBA00023303"/>
    </source>
</evidence>
<evidence type="ECO:0000256" key="9">
    <source>
        <dbReference type="ARBA" id="ARBA00023065"/>
    </source>
</evidence>
<dbReference type="PROSITE" id="PS51013">
    <property type="entry name" value="PANNEXIN"/>
    <property type="match status" value="1"/>
</dbReference>
<evidence type="ECO:0000256" key="13">
    <source>
        <dbReference type="SAM" id="MobiDB-lite"/>
    </source>
</evidence>
<feature type="transmembrane region" description="Helical" evidence="12">
    <location>
        <begin position="63"/>
        <end position="85"/>
    </location>
</feature>
<dbReference type="Proteomes" id="UP000582659">
    <property type="component" value="Unassembled WGS sequence"/>
</dbReference>
<dbReference type="EMBL" id="CAJFDI010000001">
    <property type="protein sequence ID" value="CAD5209203.1"/>
    <property type="molecule type" value="Genomic_DNA"/>
</dbReference>
<evidence type="ECO:0000313" key="18">
    <source>
        <dbReference type="WBParaSite" id="BXY_0997400.1"/>
    </source>
</evidence>
<proteinExistence type="inferred from homology"/>
<protein>
    <recommendedName>
        <fullName evidence="12">Innexin</fullName>
    </recommendedName>
</protein>
<dbReference type="PANTHER" id="PTHR11893">
    <property type="entry name" value="INNEXIN"/>
    <property type="match status" value="1"/>
</dbReference>
<keyword evidence="8 12" id="KW-1133">Transmembrane helix</keyword>
<dbReference type="InterPro" id="IPR000990">
    <property type="entry name" value="Innexin"/>
</dbReference>
<feature type="region of interest" description="Disordered" evidence="13">
    <location>
        <begin position="428"/>
        <end position="452"/>
    </location>
</feature>
<dbReference type="PRINTS" id="PR01262">
    <property type="entry name" value="INNEXIN"/>
</dbReference>
<dbReference type="SMR" id="A0A1I7SAC7"/>
<dbReference type="Proteomes" id="UP000095284">
    <property type="component" value="Unplaced"/>
</dbReference>
<comment type="function">
    <text evidence="12">Structural component of the gap junctions.</text>
</comment>
<keyword evidence="17" id="KW-1185">Reference proteome</keyword>
<comment type="subcellular location">
    <subcellularLocation>
        <location evidence="1">Cell junction</location>
        <location evidence="1">Gap junction</location>
    </subcellularLocation>
    <subcellularLocation>
        <location evidence="2 12">Cell membrane</location>
        <topology evidence="2 12">Multi-pass membrane protein</topology>
    </subcellularLocation>
</comment>
<evidence type="ECO:0000256" key="4">
    <source>
        <dbReference type="ARBA" id="ARBA00022475"/>
    </source>
</evidence>
<evidence type="ECO:0000313" key="14">
    <source>
        <dbReference type="EMBL" id="CAD5209203.1"/>
    </source>
</evidence>
<evidence type="ECO:0000256" key="6">
    <source>
        <dbReference type="ARBA" id="ARBA00022868"/>
    </source>
</evidence>
<evidence type="ECO:0000256" key="5">
    <source>
        <dbReference type="ARBA" id="ARBA00022692"/>
    </source>
</evidence>
<keyword evidence="10 12" id="KW-0472">Membrane</keyword>
<reference evidence="18" key="1">
    <citation type="submission" date="2016-11" db="UniProtKB">
        <authorList>
            <consortium name="WormBaseParasite"/>
        </authorList>
    </citation>
    <scope>IDENTIFICATION</scope>
</reference>
<keyword evidence="11 12" id="KW-0407">Ion channel</keyword>
<evidence type="ECO:0000256" key="10">
    <source>
        <dbReference type="ARBA" id="ARBA00023136"/>
    </source>
</evidence>
<comment type="similarity">
    <text evidence="12">Belongs to the pannexin family.</text>
</comment>